<dbReference type="Gene3D" id="2.30.22.10">
    <property type="entry name" value="Head domain of nucleotide exchange factor GrpE"/>
    <property type="match status" value="1"/>
</dbReference>
<reference evidence="7" key="1">
    <citation type="journal article" date="2021" name="PeerJ">
        <title>Extensive microbial diversity within the chicken gut microbiome revealed by metagenomics and culture.</title>
        <authorList>
            <person name="Gilroy R."/>
            <person name="Ravi A."/>
            <person name="Getino M."/>
            <person name="Pursley I."/>
            <person name="Horton D.L."/>
            <person name="Alikhan N.F."/>
            <person name="Baker D."/>
            <person name="Gharbi K."/>
            <person name="Hall N."/>
            <person name="Watson M."/>
            <person name="Adriaenssens E.M."/>
            <person name="Foster-Nyarko E."/>
            <person name="Jarju S."/>
            <person name="Secka A."/>
            <person name="Antonio M."/>
            <person name="Oren A."/>
            <person name="Chaudhuri R.R."/>
            <person name="La Ragione R."/>
            <person name="Hildebrand F."/>
            <person name="Pallen M.J."/>
        </authorList>
    </citation>
    <scope>NUCLEOTIDE SEQUENCE</scope>
    <source>
        <strain evidence="7">1719</strain>
    </source>
</reference>
<comment type="subunit">
    <text evidence="3">Homodimer.</text>
</comment>
<dbReference type="PANTHER" id="PTHR21237:SF23">
    <property type="entry name" value="GRPE PROTEIN HOMOLOG, MITOCHONDRIAL"/>
    <property type="match status" value="1"/>
</dbReference>
<name>A0A9D1W7A3_9SPHI</name>
<evidence type="ECO:0000256" key="4">
    <source>
        <dbReference type="RuleBase" id="RU000639"/>
    </source>
</evidence>
<reference evidence="7" key="2">
    <citation type="submission" date="2021-04" db="EMBL/GenBank/DDBJ databases">
        <authorList>
            <person name="Gilroy R."/>
        </authorList>
    </citation>
    <scope>NUCLEOTIDE SEQUENCE</scope>
    <source>
        <strain evidence="7">1719</strain>
    </source>
</reference>
<dbReference type="InterPro" id="IPR013805">
    <property type="entry name" value="GrpE_CC"/>
</dbReference>
<dbReference type="HAMAP" id="MF_01151">
    <property type="entry name" value="GrpE"/>
    <property type="match status" value="1"/>
</dbReference>
<evidence type="ECO:0000256" key="1">
    <source>
        <dbReference type="ARBA" id="ARBA00009054"/>
    </source>
</evidence>
<organism evidence="7 8">
    <name type="scientific">Candidatus Sphingobacterium stercoripullorum</name>
    <dbReference type="NCBI Taxonomy" id="2838759"/>
    <lineage>
        <taxon>Bacteria</taxon>
        <taxon>Pseudomonadati</taxon>
        <taxon>Bacteroidota</taxon>
        <taxon>Sphingobacteriia</taxon>
        <taxon>Sphingobacteriales</taxon>
        <taxon>Sphingobacteriaceae</taxon>
        <taxon>Sphingobacterium</taxon>
    </lineage>
</organism>
<comment type="function">
    <text evidence="3 4">Participates actively in the response to hyperosmotic and heat shock by preventing the aggregation of stress-denatured proteins, in association with DnaK and GrpE. It is the nucleotide exchange factor for DnaK and may function as a thermosensor. Unfolded proteins bind initially to DnaJ; upon interaction with the DnaJ-bound protein, DnaK hydrolyzes its bound ATP, resulting in the formation of a stable complex. GrpE releases ADP from DnaK; ATP binding to DnaK triggers the release of the substrate protein, thus completing the reaction cycle. Several rounds of ATP-dependent interactions between DnaJ, DnaK and GrpE are required for fully efficient folding.</text>
</comment>
<comment type="subcellular location">
    <subcellularLocation>
        <location evidence="3">Cytoplasm</location>
    </subcellularLocation>
</comment>
<evidence type="ECO:0000313" key="7">
    <source>
        <dbReference type="EMBL" id="HIX53991.1"/>
    </source>
</evidence>
<feature type="region of interest" description="Disordered" evidence="6">
    <location>
        <begin position="1"/>
        <end position="52"/>
    </location>
</feature>
<comment type="similarity">
    <text evidence="1 3 5">Belongs to the GrpE family.</text>
</comment>
<dbReference type="SUPFAM" id="SSF58014">
    <property type="entry name" value="Coiled-coil domain of nucleotide exchange factor GrpE"/>
    <property type="match status" value="1"/>
</dbReference>
<dbReference type="AlphaFoldDB" id="A0A9D1W7A3"/>
<dbReference type="Pfam" id="PF01025">
    <property type="entry name" value="GrpE"/>
    <property type="match status" value="1"/>
</dbReference>
<evidence type="ECO:0000256" key="6">
    <source>
        <dbReference type="SAM" id="MobiDB-lite"/>
    </source>
</evidence>
<dbReference type="Proteomes" id="UP000824156">
    <property type="component" value="Unassembled WGS sequence"/>
</dbReference>
<dbReference type="GO" id="GO:0051087">
    <property type="term" value="F:protein-folding chaperone binding"/>
    <property type="evidence" value="ECO:0007669"/>
    <property type="project" value="InterPro"/>
</dbReference>
<dbReference type="Gene3D" id="3.90.20.20">
    <property type="match status" value="1"/>
</dbReference>
<dbReference type="GO" id="GO:0042803">
    <property type="term" value="F:protein homodimerization activity"/>
    <property type="evidence" value="ECO:0007669"/>
    <property type="project" value="InterPro"/>
</dbReference>
<evidence type="ECO:0000256" key="5">
    <source>
        <dbReference type="RuleBase" id="RU004478"/>
    </source>
</evidence>
<dbReference type="EMBL" id="DXEZ01000089">
    <property type="protein sequence ID" value="HIX53991.1"/>
    <property type="molecule type" value="Genomic_DNA"/>
</dbReference>
<dbReference type="InterPro" id="IPR000740">
    <property type="entry name" value="GrpE"/>
</dbReference>
<dbReference type="InterPro" id="IPR009012">
    <property type="entry name" value="GrpE_head"/>
</dbReference>
<feature type="compositionally biased region" description="Low complexity" evidence="6">
    <location>
        <begin position="23"/>
        <end position="36"/>
    </location>
</feature>
<keyword evidence="3 4" id="KW-0346">Stress response</keyword>
<protein>
    <recommendedName>
        <fullName evidence="3 4">Protein GrpE</fullName>
    </recommendedName>
    <alternativeName>
        <fullName evidence="3">HSP-70 cofactor</fullName>
    </alternativeName>
</protein>
<keyword evidence="2 3" id="KW-0143">Chaperone</keyword>
<dbReference type="PRINTS" id="PR00773">
    <property type="entry name" value="GRPEPROTEIN"/>
</dbReference>
<dbReference type="PROSITE" id="PS01071">
    <property type="entry name" value="GRPE"/>
    <property type="match status" value="1"/>
</dbReference>
<proteinExistence type="inferred from homology"/>
<dbReference type="GO" id="GO:0006457">
    <property type="term" value="P:protein folding"/>
    <property type="evidence" value="ECO:0007669"/>
    <property type="project" value="InterPro"/>
</dbReference>
<dbReference type="PANTHER" id="PTHR21237">
    <property type="entry name" value="GRPE PROTEIN"/>
    <property type="match status" value="1"/>
</dbReference>
<gene>
    <name evidence="3" type="primary">grpE</name>
    <name evidence="7" type="ORF">H9853_03110</name>
</gene>
<evidence type="ECO:0000256" key="2">
    <source>
        <dbReference type="ARBA" id="ARBA00023186"/>
    </source>
</evidence>
<evidence type="ECO:0000256" key="3">
    <source>
        <dbReference type="HAMAP-Rule" id="MF_01151"/>
    </source>
</evidence>
<sequence>MSNQKKKYNTENQDAEVKDETMENTQNENNETSAETADTETSPEEVLQNEVNSLKDKYTRLFAEFDNYKKRTSKERVELIQTAGKEVIEKLLPILDDFDRALNAMENAQEVEGIKEGVELIHNKFKNTLQSQGLKAMEDAKGQPFDADLQEAITTAPAPEDSLKDKIIDVIEKGYYLNDKVLRYAKVVIGK</sequence>
<dbReference type="GO" id="GO:0051082">
    <property type="term" value="F:unfolded protein binding"/>
    <property type="evidence" value="ECO:0007669"/>
    <property type="project" value="TreeGrafter"/>
</dbReference>
<dbReference type="GO" id="GO:0005737">
    <property type="term" value="C:cytoplasm"/>
    <property type="evidence" value="ECO:0007669"/>
    <property type="project" value="UniProtKB-SubCell"/>
</dbReference>
<dbReference type="SUPFAM" id="SSF51064">
    <property type="entry name" value="Head domain of nucleotide exchange factor GrpE"/>
    <property type="match status" value="1"/>
</dbReference>
<dbReference type="CDD" id="cd00446">
    <property type="entry name" value="GrpE"/>
    <property type="match status" value="1"/>
</dbReference>
<dbReference type="GO" id="GO:0000774">
    <property type="term" value="F:adenyl-nucleotide exchange factor activity"/>
    <property type="evidence" value="ECO:0007669"/>
    <property type="project" value="InterPro"/>
</dbReference>
<accession>A0A9D1W7A3</accession>
<keyword evidence="3" id="KW-0963">Cytoplasm</keyword>
<evidence type="ECO:0000313" key="8">
    <source>
        <dbReference type="Proteomes" id="UP000824156"/>
    </source>
</evidence>
<comment type="caution">
    <text evidence="7">The sequence shown here is derived from an EMBL/GenBank/DDBJ whole genome shotgun (WGS) entry which is preliminary data.</text>
</comment>